<dbReference type="EMBL" id="JAFBCV010000013">
    <property type="protein sequence ID" value="MBM7840317.1"/>
    <property type="molecule type" value="Genomic_DNA"/>
</dbReference>
<gene>
    <name evidence="2" type="ORF">JOC54_003598</name>
</gene>
<sequence>MESQMDKKIIKEKQMGYTMKVVLIGFFGGLIWSGIGYFSYYFHLTEVGPSFVLLPWALGDWKTGHWGQVIGIAVIAFLSVGIAFIYKWCLQKVNSMWPGIGFGALLWVLTFYFLNPFIDQLKPIQSYTFNTIITTLCLFLLYGLFIGYSIAYEYSEQNYAANNEKSV</sequence>
<organism evidence="2 3">
    <name type="scientific">Shouchella xiaoxiensis</name>
    <dbReference type="NCBI Taxonomy" id="766895"/>
    <lineage>
        <taxon>Bacteria</taxon>
        <taxon>Bacillati</taxon>
        <taxon>Bacillota</taxon>
        <taxon>Bacilli</taxon>
        <taxon>Bacillales</taxon>
        <taxon>Bacillaceae</taxon>
        <taxon>Shouchella</taxon>
    </lineage>
</organism>
<feature type="transmembrane region" description="Helical" evidence="1">
    <location>
        <begin position="63"/>
        <end position="85"/>
    </location>
</feature>
<name>A0ABS2SXR5_9BACI</name>
<accession>A0ABS2SXR5</accession>
<evidence type="ECO:0000313" key="2">
    <source>
        <dbReference type="EMBL" id="MBM7840317.1"/>
    </source>
</evidence>
<protein>
    <submittedName>
        <fullName evidence="2">ABC-type multidrug transport system fused ATPase/permease subunit</fullName>
    </submittedName>
</protein>
<evidence type="ECO:0000313" key="3">
    <source>
        <dbReference type="Proteomes" id="UP001179280"/>
    </source>
</evidence>
<reference evidence="2" key="1">
    <citation type="submission" date="2021-01" db="EMBL/GenBank/DDBJ databases">
        <title>Genomic Encyclopedia of Type Strains, Phase IV (KMG-IV): sequencing the most valuable type-strain genomes for metagenomic binning, comparative biology and taxonomic classification.</title>
        <authorList>
            <person name="Goeker M."/>
        </authorList>
    </citation>
    <scope>NUCLEOTIDE SEQUENCE</scope>
    <source>
        <strain evidence="2">DSM 21943</strain>
    </source>
</reference>
<dbReference type="InterPro" id="IPR024563">
    <property type="entry name" value="YqhR"/>
</dbReference>
<comment type="caution">
    <text evidence="2">The sequence shown here is derived from an EMBL/GenBank/DDBJ whole genome shotgun (WGS) entry which is preliminary data.</text>
</comment>
<evidence type="ECO:0000256" key="1">
    <source>
        <dbReference type="SAM" id="Phobius"/>
    </source>
</evidence>
<dbReference type="Pfam" id="PF11085">
    <property type="entry name" value="YqhR"/>
    <property type="match status" value="1"/>
</dbReference>
<keyword evidence="1" id="KW-1133">Transmembrane helix</keyword>
<feature type="transmembrane region" description="Helical" evidence="1">
    <location>
        <begin position="127"/>
        <end position="148"/>
    </location>
</feature>
<keyword evidence="1" id="KW-0472">Membrane</keyword>
<keyword evidence="3" id="KW-1185">Reference proteome</keyword>
<feature type="transmembrane region" description="Helical" evidence="1">
    <location>
        <begin position="97"/>
        <end position="115"/>
    </location>
</feature>
<proteinExistence type="predicted"/>
<dbReference type="RefSeq" id="WP_239586806.1">
    <property type="nucleotide sequence ID" value="NZ_JAFBCV010000013.1"/>
</dbReference>
<feature type="transmembrane region" description="Helical" evidence="1">
    <location>
        <begin position="21"/>
        <end position="43"/>
    </location>
</feature>
<dbReference type="Proteomes" id="UP001179280">
    <property type="component" value="Unassembled WGS sequence"/>
</dbReference>
<keyword evidence="1" id="KW-0812">Transmembrane</keyword>